<dbReference type="InterPro" id="IPR036390">
    <property type="entry name" value="WH_DNA-bd_sf"/>
</dbReference>
<dbReference type="CDD" id="cd05466">
    <property type="entry name" value="PBP2_LTTR_substrate"/>
    <property type="match status" value="1"/>
</dbReference>
<dbReference type="Proteomes" id="UP000037660">
    <property type="component" value="Unassembled WGS sequence"/>
</dbReference>
<dbReference type="OrthoDB" id="8437302at2"/>
<keyword evidence="2" id="KW-0805">Transcription regulation</keyword>
<dbReference type="PROSITE" id="PS50931">
    <property type="entry name" value="HTH_LYSR"/>
    <property type="match status" value="1"/>
</dbReference>
<keyword evidence="4" id="KW-0804">Transcription</keyword>
<protein>
    <recommendedName>
        <fullName evidence="5">HTH lysR-type domain-containing protein</fullName>
    </recommendedName>
</protein>
<proteinExistence type="inferred from homology"/>
<reference evidence="7" key="1">
    <citation type="submission" date="2015-07" db="EMBL/GenBank/DDBJ databases">
        <title>Discovery of a poly(ethylene terephthalate assimilation.</title>
        <authorList>
            <person name="Yoshida S."/>
            <person name="Hiraga K."/>
            <person name="Takehana T."/>
            <person name="Taniguchi I."/>
            <person name="Yamaji H."/>
            <person name="Maeda Y."/>
            <person name="Toyohara K."/>
            <person name="Miyamoto K."/>
            <person name="Kimura Y."/>
            <person name="Oda K."/>
        </authorList>
    </citation>
    <scope>NUCLEOTIDE SEQUENCE [LARGE SCALE GENOMIC DNA]</scope>
    <source>
        <strain evidence="7">NBRC 110686 / TISTR 2288 / 201-F6</strain>
    </source>
</reference>
<organism evidence="6 7">
    <name type="scientific">Piscinibacter sakaiensis</name>
    <name type="common">Ideonella sakaiensis</name>
    <dbReference type="NCBI Taxonomy" id="1547922"/>
    <lineage>
        <taxon>Bacteria</taxon>
        <taxon>Pseudomonadati</taxon>
        <taxon>Pseudomonadota</taxon>
        <taxon>Betaproteobacteria</taxon>
        <taxon>Burkholderiales</taxon>
        <taxon>Sphaerotilaceae</taxon>
        <taxon>Piscinibacter</taxon>
    </lineage>
</organism>
<keyword evidence="7" id="KW-1185">Reference proteome</keyword>
<dbReference type="GO" id="GO:0005829">
    <property type="term" value="C:cytosol"/>
    <property type="evidence" value="ECO:0007669"/>
    <property type="project" value="TreeGrafter"/>
</dbReference>
<dbReference type="STRING" id="1547922.ISF6_2036"/>
<comment type="similarity">
    <text evidence="1">Belongs to the LysR transcriptional regulatory family.</text>
</comment>
<dbReference type="InterPro" id="IPR000847">
    <property type="entry name" value="LysR_HTH_N"/>
</dbReference>
<evidence type="ECO:0000256" key="3">
    <source>
        <dbReference type="ARBA" id="ARBA00023125"/>
    </source>
</evidence>
<dbReference type="SUPFAM" id="SSF46785">
    <property type="entry name" value="Winged helix' DNA-binding domain"/>
    <property type="match status" value="1"/>
</dbReference>
<dbReference type="SUPFAM" id="SSF53850">
    <property type="entry name" value="Periplasmic binding protein-like II"/>
    <property type="match status" value="1"/>
</dbReference>
<feature type="domain" description="HTH lysR-type" evidence="5">
    <location>
        <begin position="3"/>
        <end position="60"/>
    </location>
</feature>
<evidence type="ECO:0000313" key="7">
    <source>
        <dbReference type="Proteomes" id="UP000037660"/>
    </source>
</evidence>
<evidence type="ECO:0000313" key="6">
    <source>
        <dbReference type="EMBL" id="GAP36196.1"/>
    </source>
</evidence>
<dbReference type="EMBL" id="BBYR01000032">
    <property type="protein sequence ID" value="GAP36196.1"/>
    <property type="molecule type" value="Genomic_DNA"/>
</dbReference>
<dbReference type="PRINTS" id="PR00039">
    <property type="entry name" value="HTHLYSR"/>
</dbReference>
<name>A0A0K8P0P6_PISS1</name>
<comment type="caution">
    <text evidence="6">The sequence shown here is derived from an EMBL/GenBank/DDBJ whole genome shotgun (WGS) entry which is preliminary data.</text>
</comment>
<evidence type="ECO:0000259" key="5">
    <source>
        <dbReference type="PROSITE" id="PS50931"/>
    </source>
</evidence>
<dbReference type="Gene3D" id="1.10.10.10">
    <property type="entry name" value="Winged helix-like DNA-binding domain superfamily/Winged helix DNA-binding domain"/>
    <property type="match status" value="1"/>
</dbReference>
<evidence type="ECO:0000256" key="4">
    <source>
        <dbReference type="ARBA" id="ARBA00023163"/>
    </source>
</evidence>
<dbReference type="Gene3D" id="3.40.190.290">
    <property type="match status" value="1"/>
</dbReference>
<accession>A0A0K8P0P6</accession>
<dbReference type="Pfam" id="PF03466">
    <property type="entry name" value="LysR_substrate"/>
    <property type="match status" value="1"/>
</dbReference>
<dbReference type="InterPro" id="IPR036388">
    <property type="entry name" value="WH-like_DNA-bd_sf"/>
</dbReference>
<reference evidence="6 7" key="2">
    <citation type="journal article" date="2016" name="Science">
        <title>A bacterium that degrades and assimilates poly(ethylene terephthalate).</title>
        <authorList>
            <person name="Yoshida S."/>
            <person name="Hiraga K."/>
            <person name="Takehana T."/>
            <person name="Taniguchi I."/>
            <person name="Yamaji H."/>
            <person name="Maeda Y."/>
            <person name="Toyohara K."/>
            <person name="Miyamoto K."/>
            <person name="Kimura Y."/>
            <person name="Oda K."/>
        </authorList>
    </citation>
    <scope>NUCLEOTIDE SEQUENCE [LARGE SCALE GENOMIC DNA]</scope>
    <source>
        <strain evidence="7">NBRC 110686 / TISTR 2288 / 201-F6</strain>
    </source>
</reference>
<gene>
    <name evidence="6" type="ORF">ISF6_2036</name>
</gene>
<dbReference type="GO" id="GO:0003677">
    <property type="term" value="F:DNA binding"/>
    <property type="evidence" value="ECO:0007669"/>
    <property type="project" value="UniProtKB-KW"/>
</dbReference>
<sequence length="300" mass="32469">MALRLDDLDYFLAVVRHARVRRAALELGVSQPAVTQGIQRLEAALGFPLFVRSRGGMALTAVAEHFHARVAPLRHGLGDALREASDLHLGERGLLRVGVSPLYVARLFVPAGLRLHRERPAARISLHSALNDELLRALRRGDLDLALSALPAATPEDLQALPLIEDDLWLVVREGHPLLARRRLGWKDLAQAGWMLPGPAVAGRRAVEGRLAEAGLPPPRVVVEMNNSAAPLLDLVRHSDLVSLLGASSLASEAGRGLARLPIAEARFRRQVGALLRRDAAVPPLAQRFVEILQALPVAA</sequence>
<dbReference type="RefSeq" id="WP_054020194.1">
    <property type="nucleotide sequence ID" value="NZ_BBYR01000032.1"/>
</dbReference>
<dbReference type="InterPro" id="IPR005119">
    <property type="entry name" value="LysR_subst-bd"/>
</dbReference>
<dbReference type="InterPro" id="IPR050950">
    <property type="entry name" value="HTH-type_LysR_regulators"/>
</dbReference>
<evidence type="ECO:0000256" key="2">
    <source>
        <dbReference type="ARBA" id="ARBA00023015"/>
    </source>
</evidence>
<evidence type="ECO:0000256" key="1">
    <source>
        <dbReference type="ARBA" id="ARBA00009437"/>
    </source>
</evidence>
<dbReference type="Pfam" id="PF00126">
    <property type="entry name" value="HTH_1"/>
    <property type="match status" value="1"/>
</dbReference>
<dbReference type="PANTHER" id="PTHR30419">
    <property type="entry name" value="HTH-TYPE TRANSCRIPTIONAL REGULATOR YBHD"/>
    <property type="match status" value="1"/>
</dbReference>
<keyword evidence="3" id="KW-0238">DNA-binding</keyword>
<dbReference type="GO" id="GO:0003700">
    <property type="term" value="F:DNA-binding transcription factor activity"/>
    <property type="evidence" value="ECO:0007669"/>
    <property type="project" value="InterPro"/>
</dbReference>
<dbReference type="AlphaFoldDB" id="A0A0K8P0P6"/>